<reference evidence="3 4" key="1">
    <citation type="submission" date="2020-08" db="EMBL/GenBank/DDBJ databases">
        <title>Genomic Encyclopedia of Type Strains, Phase IV (KMG-IV): sequencing the most valuable type-strain genomes for metagenomic binning, comparative biology and taxonomic classification.</title>
        <authorList>
            <person name="Goeker M."/>
        </authorList>
    </citation>
    <scope>NUCLEOTIDE SEQUENCE [LARGE SCALE GENOMIC DNA]</scope>
    <source>
        <strain evidence="3 4">DSM 105137</strain>
    </source>
</reference>
<dbReference type="EMBL" id="JACIFF010000003">
    <property type="protein sequence ID" value="MBB4079071.1"/>
    <property type="molecule type" value="Genomic_DNA"/>
</dbReference>
<dbReference type="CDD" id="cd16325">
    <property type="entry name" value="LolA"/>
    <property type="match status" value="1"/>
</dbReference>
<keyword evidence="3" id="KW-0449">Lipoprotein</keyword>
<feature type="chain" id="PRO_5032272358" evidence="2">
    <location>
        <begin position="20"/>
        <end position="227"/>
    </location>
</feature>
<dbReference type="RefSeq" id="WP_183495311.1">
    <property type="nucleotide sequence ID" value="NZ_JACIFF010000003.1"/>
</dbReference>
<dbReference type="Gene3D" id="2.50.20.10">
    <property type="entry name" value="Lipoprotein localisation LolA/LolB/LppX"/>
    <property type="match status" value="1"/>
</dbReference>
<dbReference type="InterPro" id="IPR004564">
    <property type="entry name" value="OM_lipoprot_carrier_LolA-like"/>
</dbReference>
<evidence type="ECO:0000313" key="3">
    <source>
        <dbReference type="EMBL" id="MBB4079071.1"/>
    </source>
</evidence>
<keyword evidence="1 2" id="KW-0732">Signal</keyword>
<dbReference type="AlphaFoldDB" id="A0A840E1I5"/>
<evidence type="ECO:0000256" key="1">
    <source>
        <dbReference type="ARBA" id="ARBA00022729"/>
    </source>
</evidence>
<organism evidence="3 4">
    <name type="scientific">Neolewinella aquimaris</name>
    <dbReference type="NCBI Taxonomy" id="1835722"/>
    <lineage>
        <taxon>Bacteria</taxon>
        <taxon>Pseudomonadati</taxon>
        <taxon>Bacteroidota</taxon>
        <taxon>Saprospiria</taxon>
        <taxon>Saprospirales</taxon>
        <taxon>Lewinellaceae</taxon>
        <taxon>Neolewinella</taxon>
    </lineage>
</organism>
<comment type="caution">
    <text evidence="3">The sequence shown here is derived from an EMBL/GenBank/DDBJ whole genome shotgun (WGS) entry which is preliminary data.</text>
</comment>
<dbReference type="Proteomes" id="UP000576209">
    <property type="component" value="Unassembled WGS sequence"/>
</dbReference>
<protein>
    <submittedName>
        <fullName evidence="3">Outer membrane lipoprotein-sorting protein</fullName>
    </submittedName>
</protein>
<dbReference type="SUPFAM" id="SSF89392">
    <property type="entry name" value="Prokaryotic lipoproteins and lipoprotein localization factors"/>
    <property type="match status" value="1"/>
</dbReference>
<name>A0A840E1I5_9BACT</name>
<evidence type="ECO:0000313" key="4">
    <source>
        <dbReference type="Proteomes" id="UP000576209"/>
    </source>
</evidence>
<evidence type="ECO:0000256" key="2">
    <source>
        <dbReference type="SAM" id="SignalP"/>
    </source>
</evidence>
<accession>A0A840E1I5</accession>
<proteinExistence type="predicted"/>
<keyword evidence="4" id="KW-1185">Reference proteome</keyword>
<feature type="signal peptide" evidence="2">
    <location>
        <begin position="1"/>
        <end position="19"/>
    </location>
</feature>
<sequence length="227" mass="25460">MKAILITLSLLIAFLPLSAQDGYYGKASDSDPAAKQILEQIRDKYDGFNTLAANFRLELQFPGQPAEIQRGTLSRQGDLVRFKLGDQEGIINKEAAYFILHASKEVQINDLPAPGETTGMLTPQNLFSFYEGDQYIFALQGEEVQDGNRLMVIEMKPVDRNASDFTKLRLLVDDKRKEIVSVRAFSRDGSTYAFFLDTPRGNAPLADGTFTFSKAEFPGYHVEDLRF</sequence>
<gene>
    <name evidence="3" type="ORF">GGR28_001688</name>
</gene>
<dbReference type="InterPro" id="IPR029046">
    <property type="entry name" value="LolA/LolB/LppX"/>
</dbReference>